<proteinExistence type="predicted"/>
<reference evidence="1 2" key="1">
    <citation type="submission" date="2016-09" db="EMBL/GenBank/DDBJ databases">
        <title>Bacillus aquimaris SAMM genome sequence reveals colonization and biosurfactant production capacities.</title>
        <authorList>
            <person name="Waghmode S.R."/>
            <person name="Suryavanshi M.V."/>
        </authorList>
    </citation>
    <scope>NUCLEOTIDE SEQUENCE [LARGE SCALE GENOMIC DNA]</scope>
    <source>
        <strain evidence="1 2">SAMM</strain>
    </source>
</reference>
<accession>A0A1J6WQG1</accession>
<dbReference type="AlphaFoldDB" id="A0A1J6WQG1"/>
<comment type="caution">
    <text evidence="1">The sequence shown here is derived from an EMBL/GenBank/DDBJ whole genome shotgun (WGS) entry which is preliminary data.</text>
</comment>
<name>A0A1J6WQG1_9BACI</name>
<evidence type="ECO:0000313" key="2">
    <source>
        <dbReference type="Proteomes" id="UP000182062"/>
    </source>
</evidence>
<sequence length="139" mass="16296">MGRVRQMKKWVLILLALSVLGFGAYVYFYNGISNIERMKIQAYNHKTESYDQGKVLTDQYSIKIFTKSLNRARHEKNTIYEMANHEDYLVTVTYEDGGTDEFRVWESSGRYTHIIRAGEGDNFKISGDRNREKLIKLLK</sequence>
<dbReference type="EMBL" id="MINN01000106">
    <property type="protein sequence ID" value="OIU70451.1"/>
    <property type="molecule type" value="Genomic_DNA"/>
</dbReference>
<gene>
    <name evidence="1" type="ORF">BHE18_12115</name>
</gene>
<dbReference type="Proteomes" id="UP000182062">
    <property type="component" value="Unassembled WGS sequence"/>
</dbReference>
<keyword evidence="2" id="KW-1185">Reference proteome</keyword>
<protein>
    <submittedName>
        <fullName evidence="1">Uncharacterized protein</fullName>
    </submittedName>
</protein>
<evidence type="ECO:0000313" key="1">
    <source>
        <dbReference type="EMBL" id="OIU70451.1"/>
    </source>
</evidence>
<organism evidence="1 2">
    <name type="scientific">Rossellomorea aquimaris</name>
    <dbReference type="NCBI Taxonomy" id="189382"/>
    <lineage>
        <taxon>Bacteria</taxon>
        <taxon>Bacillati</taxon>
        <taxon>Bacillota</taxon>
        <taxon>Bacilli</taxon>
        <taxon>Bacillales</taxon>
        <taxon>Bacillaceae</taxon>
        <taxon>Rossellomorea</taxon>
    </lineage>
</organism>